<keyword evidence="9" id="KW-0812">Transmembrane</keyword>
<organism evidence="22 23">
    <name type="scientific">Knipowitschia caucasica</name>
    <name type="common">Caucasian dwarf goby</name>
    <name type="synonym">Pomatoschistus caucasicus</name>
    <dbReference type="NCBI Taxonomy" id="637954"/>
    <lineage>
        <taxon>Eukaryota</taxon>
        <taxon>Metazoa</taxon>
        <taxon>Chordata</taxon>
        <taxon>Craniata</taxon>
        <taxon>Vertebrata</taxon>
        <taxon>Euteleostomi</taxon>
        <taxon>Actinopterygii</taxon>
        <taxon>Neopterygii</taxon>
        <taxon>Teleostei</taxon>
        <taxon>Neoteleostei</taxon>
        <taxon>Acanthomorphata</taxon>
        <taxon>Gobiaria</taxon>
        <taxon>Gobiiformes</taxon>
        <taxon>Gobioidei</taxon>
        <taxon>Gobiidae</taxon>
        <taxon>Gobiinae</taxon>
        <taxon>Knipowitschia</taxon>
    </lineage>
</organism>
<dbReference type="Proteomes" id="UP001497482">
    <property type="component" value="Chromosome 5"/>
</dbReference>
<comment type="pathway">
    <text evidence="3">Protein modification; protein ubiquitination.</text>
</comment>
<feature type="compositionally biased region" description="Basic and acidic residues" evidence="20">
    <location>
        <begin position="234"/>
        <end position="249"/>
    </location>
</feature>
<comment type="subcellular location">
    <subcellularLocation>
        <location evidence="2">Peroxisome membrane</location>
        <topology evidence="2">Multi-pass membrane protein</topology>
    </subcellularLocation>
</comment>
<dbReference type="GO" id="GO:0005778">
    <property type="term" value="C:peroxisomal membrane"/>
    <property type="evidence" value="ECO:0007669"/>
    <property type="project" value="UniProtKB-SubCell"/>
</dbReference>
<keyword evidence="17" id="KW-0576">Peroxisome</keyword>
<evidence type="ECO:0000256" key="7">
    <source>
        <dbReference type="ARBA" id="ARBA00022593"/>
    </source>
</evidence>
<dbReference type="InterPro" id="IPR013083">
    <property type="entry name" value="Znf_RING/FYVE/PHD"/>
</dbReference>
<keyword evidence="15" id="KW-1133">Transmembrane helix</keyword>
<comment type="catalytic activity">
    <reaction evidence="1">
        <text>S-ubiquitinyl-[E2 ubiquitin-conjugating enzyme]-L-cysteine + [acceptor protein]-L-lysine = [E2 ubiquitin-conjugating enzyme]-L-cysteine + N(6)-ubiquitinyl-[acceptor protein]-L-lysine.</text>
        <dbReference type="EC" id="2.3.2.27"/>
    </reaction>
</comment>
<keyword evidence="12" id="KW-0833">Ubl conjugation pathway</keyword>
<dbReference type="FunFam" id="3.30.40.10:FF:000332">
    <property type="entry name" value="Peroxisome biogenesis factor 10"/>
    <property type="match status" value="1"/>
</dbReference>
<protein>
    <recommendedName>
        <fullName evidence="5">RING-type E3 ubiquitin transferase</fullName>
        <ecNumber evidence="5">2.3.2.27</ecNumber>
    </recommendedName>
</protein>
<evidence type="ECO:0000256" key="19">
    <source>
        <dbReference type="PROSITE-ProRule" id="PRU00175"/>
    </source>
</evidence>
<dbReference type="Gene3D" id="3.30.40.10">
    <property type="entry name" value="Zinc/RING finger domain, C3HC4 (zinc finger)"/>
    <property type="match status" value="1"/>
</dbReference>
<evidence type="ECO:0000256" key="16">
    <source>
        <dbReference type="ARBA" id="ARBA00023136"/>
    </source>
</evidence>
<keyword evidence="6" id="KW-0813">Transport</keyword>
<keyword evidence="8" id="KW-0808">Transferase</keyword>
<dbReference type="InterPro" id="IPR001841">
    <property type="entry name" value="Znf_RING"/>
</dbReference>
<comment type="similarity">
    <text evidence="4">Belongs to the pex2/pex10/pex12 family.</text>
</comment>
<dbReference type="PANTHER" id="PTHR23350">
    <property type="entry name" value="PEROXISOME ASSEMBLY PROTEIN 10"/>
    <property type="match status" value="1"/>
</dbReference>
<accession>A0AAV2M1Z9</accession>
<dbReference type="Pfam" id="PF04757">
    <property type="entry name" value="Pex2_Pex12"/>
    <property type="match status" value="1"/>
</dbReference>
<evidence type="ECO:0000256" key="18">
    <source>
        <dbReference type="ARBA" id="ARBA00045271"/>
    </source>
</evidence>
<dbReference type="PROSITE" id="PS50089">
    <property type="entry name" value="ZF_RING_2"/>
    <property type="match status" value="1"/>
</dbReference>
<evidence type="ECO:0000256" key="4">
    <source>
        <dbReference type="ARBA" id="ARBA00008704"/>
    </source>
</evidence>
<dbReference type="PANTHER" id="PTHR23350:SF0">
    <property type="entry name" value="PEROXISOME BIOGENESIS FACTOR 10"/>
    <property type="match status" value="1"/>
</dbReference>
<dbReference type="InterPro" id="IPR025654">
    <property type="entry name" value="PEX2/10"/>
</dbReference>
<keyword evidence="14" id="KW-0653">Protein transport</keyword>
<evidence type="ECO:0000256" key="8">
    <source>
        <dbReference type="ARBA" id="ARBA00022679"/>
    </source>
</evidence>
<evidence type="ECO:0000259" key="21">
    <source>
        <dbReference type="PROSITE" id="PS50089"/>
    </source>
</evidence>
<dbReference type="InterPro" id="IPR006845">
    <property type="entry name" value="Pex_N"/>
</dbReference>
<dbReference type="EC" id="2.3.2.27" evidence="5"/>
<keyword evidence="13" id="KW-0862">Zinc</keyword>
<dbReference type="GO" id="GO:0016558">
    <property type="term" value="P:protein import into peroxisome matrix"/>
    <property type="evidence" value="ECO:0007669"/>
    <property type="project" value="InterPro"/>
</dbReference>
<evidence type="ECO:0000256" key="6">
    <source>
        <dbReference type="ARBA" id="ARBA00022448"/>
    </source>
</evidence>
<dbReference type="GO" id="GO:0008270">
    <property type="term" value="F:zinc ion binding"/>
    <property type="evidence" value="ECO:0007669"/>
    <property type="project" value="UniProtKB-KW"/>
</dbReference>
<evidence type="ECO:0000256" key="9">
    <source>
        <dbReference type="ARBA" id="ARBA00022692"/>
    </source>
</evidence>
<evidence type="ECO:0000256" key="5">
    <source>
        <dbReference type="ARBA" id="ARBA00012483"/>
    </source>
</evidence>
<name>A0AAV2M1Z9_KNICA</name>
<dbReference type="EMBL" id="OZ035827">
    <property type="protein sequence ID" value="CAL1607324.1"/>
    <property type="molecule type" value="Genomic_DNA"/>
</dbReference>
<evidence type="ECO:0000256" key="11">
    <source>
        <dbReference type="ARBA" id="ARBA00022771"/>
    </source>
</evidence>
<proteinExistence type="inferred from homology"/>
<feature type="region of interest" description="Disordered" evidence="20">
    <location>
        <begin position="234"/>
        <end position="261"/>
    </location>
</feature>
<sequence length="320" mass="36993">MPLTPANQAQLVRSSQKDQFYQSALRNSANEAFQTAAGSRRWLQWRREVELLTDLTYFTLTTFCGFQTLGEEYVGVVLVDSSQTRVPSLVRRLVFVLGHSLVPYLVERGLQSVERELEPESRGHSQRNEPWSRVWVSGWMRSLTPDQRGMCALLVRAVRHTLQRLHQLHTALFYMRGAFYHLSRRAAALSYLRLRPSDGDTSVRTSYGLLGALSLLQLLITALLQHNILRQRERPYREQRERPEGERHQRSSMTSLSDAPCGPRERCTLCLDQRSHSTATPCGHLFCWDCITVWSNNKAECPLCREKFSPHRLVYLRNYS</sequence>
<evidence type="ECO:0000256" key="14">
    <source>
        <dbReference type="ARBA" id="ARBA00022927"/>
    </source>
</evidence>
<feature type="domain" description="RING-type" evidence="21">
    <location>
        <begin position="267"/>
        <end position="305"/>
    </location>
</feature>
<evidence type="ECO:0000313" key="22">
    <source>
        <dbReference type="EMBL" id="CAL1607324.1"/>
    </source>
</evidence>
<keyword evidence="11 19" id="KW-0863">Zinc-finger</keyword>
<evidence type="ECO:0000313" key="23">
    <source>
        <dbReference type="Proteomes" id="UP001497482"/>
    </source>
</evidence>
<dbReference type="Pfam" id="PF13920">
    <property type="entry name" value="zf-C3HC4_3"/>
    <property type="match status" value="1"/>
</dbReference>
<comment type="function">
    <text evidence="18">E3 ubiquitin-protein ligase component of a retrotranslocation channel required for peroxisome organization by mediating export of the PEX5 receptor from peroxisomes to the cytosol, thereby promoting PEX5 recycling. The retrotranslocation channel is composed of PEX2, PEX10 and PEX12; each subunit contributing transmembrane segments that coassemble into an open channel that specifically allows the passage of PEX5 through the peroxisomal membrane. PEX10 also regulates PEX5 recycling by acting as a E3 ubiquitin-protein ligase. When PEX5 recycling is compromised, PEX10 catalyzes polyubiquitination of PEX5 during its passage through the retrotranslocation channel, leading to its degradation.</text>
</comment>
<dbReference type="SUPFAM" id="SSF57850">
    <property type="entry name" value="RING/U-box"/>
    <property type="match status" value="1"/>
</dbReference>
<evidence type="ECO:0000256" key="2">
    <source>
        <dbReference type="ARBA" id="ARBA00004585"/>
    </source>
</evidence>
<evidence type="ECO:0000256" key="13">
    <source>
        <dbReference type="ARBA" id="ARBA00022833"/>
    </source>
</evidence>
<reference evidence="22 23" key="1">
    <citation type="submission" date="2024-04" db="EMBL/GenBank/DDBJ databases">
        <authorList>
            <person name="Waldvogel A.-M."/>
            <person name="Schoenle A."/>
        </authorList>
    </citation>
    <scope>NUCLEOTIDE SEQUENCE [LARGE SCALE GENOMIC DNA]</scope>
</reference>
<dbReference type="GO" id="GO:0061630">
    <property type="term" value="F:ubiquitin protein ligase activity"/>
    <property type="evidence" value="ECO:0007669"/>
    <property type="project" value="UniProtKB-EC"/>
</dbReference>
<dbReference type="PROSITE" id="PS00518">
    <property type="entry name" value="ZF_RING_1"/>
    <property type="match status" value="1"/>
</dbReference>
<keyword evidence="10" id="KW-0479">Metal-binding</keyword>
<gene>
    <name evidence="22" type="ORF">KC01_LOCUS34376</name>
</gene>
<keyword evidence="23" id="KW-1185">Reference proteome</keyword>
<keyword evidence="16" id="KW-0472">Membrane</keyword>
<evidence type="ECO:0000256" key="20">
    <source>
        <dbReference type="SAM" id="MobiDB-lite"/>
    </source>
</evidence>
<dbReference type="AlphaFoldDB" id="A0AAV2M1Z9"/>
<evidence type="ECO:0000256" key="10">
    <source>
        <dbReference type="ARBA" id="ARBA00022723"/>
    </source>
</evidence>
<keyword evidence="7" id="KW-0962">Peroxisome biogenesis</keyword>
<dbReference type="InterPro" id="IPR017907">
    <property type="entry name" value="Znf_RING_CS"/>
</dbReference>
<evidence type="ECO:0000256" key="12">
    <source>
        <dbReference type="ARBA" id="ARBA00022786"/>
    </source>
</evidence>
<dbReference type="SMART" id="SM00184">
    <property type="entry name" value="RING"/>
    <property type="match status" value="1"/>
</dbReference>
<evidence type="ECO:0000256" key="1">
    <source>
        <dbReference type="ARBA" id="ARBA00000900"/>
    </source>
</evidence>
<evidence type="ECO:0000256" key="3">
    <source>
        <dbReference type="ARBA" id="ARBA00004906"/>
    </source>
</evidence>
<dbReference type="CDD" id="cd16527">
    <property type="entry name" value="RING-HC_PEX10"/>
    <property type="match status" value="1"/>
</dbReference>
<evidence type="ECO:0000256" key="17">
    <source>
        <dbReference type="ARBA" id="ARBA00023140"/>
    </source>
</evidence>
<evidence type="ECO:0000256" key="15">
    <source>
        <dbReference type="ARBA" id="ARBA00022989"/>
    </source>
</evidence>